<keyword evidence="5" id="KW-0547">Nucleotide-binding</keyword>
<keyword evidence="4" id="KW-0808">Transferase</keyword>
<reference evidence="9 10" key="1">
    <citation type="submission" date="2018-07" db="EMBL/GenBank/DDBJ databases">
        <title>Rhizobium leguminosarum strain:ATCC 14479 Genome sequencing and assembly.</title>
        <authorList>
            <person name="Chakraborty R."/>
        </authorList>
    </citation>
    <scope>NUCLEOTIDE SEQUENCE [LARGE SCALE GENOMIC DNA]</scope>
    <source>
        <strain evidence="9 10">ATCC 14479</strain>
    </source>
</reference>
<organism evidence="9 10">
    <name type="scientific">Rhizobium leguminosarum</name>
    <dbReference type="NCBI Taxonomy" id="384"/>
    <lineage>
        <taxon>Bacteria</taxon>
        <taxon>Pseudomonadati</taxon>
        <taxon>Pseudomonadota</taxon>
        <taxon>Alphaproteobacteria</taxon>
        <taxon>Hyphomicrobiales</taxon>
        <taxon>Rhizobiaceae</taxon>
        <taxon>Rhizobium/Agrobacterium group</taxon>
        <taxon>Rhizobium</taxon>
    </lineage>
</organism>
<dbReference type="GO" id="GO:0004673">
    <property type="term" value="F:protein histidine kinase activity"/>
    <property type="evidence" value="ECO:0007669"/>
    <property type="project" value="UniProtKB-EC"/>
</dbReference>
<dbReference type="EC" id="2.7.13.3" evidence="2"/>
<accession>A0A2Z4YH58</accession>
<protein>
    <recommendedName>
        <fullName evidence="2">histidine kinase</fullName>
        <ecNumber evidence="2">2.7.13.3</ecNumber>
    </recommendedName>
</protein>
<dbReference type="SMART" id="SM00911">
    <property type="entry name" value="HWE_HK"/>
    <property type="match status" value="1"/>
</dbReference>
<name>A0A2Z4YH58_RHILE</name>
<dbReference type="EMBL" id="CP030760">
    <property type="protein sequence ID" value="AXA39533.1"/>
    <property type="molecule type" value="Genomic_DNA"/>
</dbReference>
<dbReference type="PANTHER" id="PTHR41523:SF7">
    <property type="entry name" value="HISTIDINE KINASE"/>
    <property type="match status" value="1"/>
</dbReference>
<evidence type="ECO:0000256" key="4">
    <source>
        <dbReference type="ARBA" id="ARBA00022679"/>
    </source>
</evidence>
<keyword evidence="3" id="KW-0597">Phosphoprotein</keyword>
<evidence type="ECO:0000256" key="3">
    <source>
        <dbReference type="ARBA" id="ARBA00022553"/>
    </source>
</evidence>
<evidence type="ECO:0000256" key="1">
    <source>
        <dbReference type="ARBA" id="ARBA00000085"/>
    </source>
</evidence>
<evidence type="ECO:0000256" key="7">
    <source>
        <dbReference type="ARBA" id="ARBA00022840"/>
    </source>
</evidence>
<evidence type="ECO:0000259" key="8">
    <source>
        <dbReference type="SMART" id="SM00911"/>
    </source>
</evidence>
<evidence type="ECO:0000256" key="5">
    <source>
        <dbReference type="ARBA" id="ARBA00022741"/>
    </source>
</evidence>
<dbReference type="PANTHER" id="PTHR41523">
    <property type="entry name" value="TWO-COMPONENT SYSTEM SENSOR PROTEIN"/>
    <property type="match status" value="1"/>
</dbReference>
<keyword evidence="7" id="KW-0067">ATP-binding</keyword>
<dbReference type="InterPro" id="IPR011102">
    <property type="entry name" value="Sig_transdc_His_kinase_HWE"/>
</dbReference>
<dbReference type="AlphaFoldDB" id="A0A2Z4YH58"/>
<evidence type="ECO:0000256" key="6">
    <source>
        <dbReference type="ARBA" id="ARBA00022777"/>
    </source>
</evidence>
<keyword evidence="6 9" id="KW-0418">Kinase</keyword>
<dbReference type="GO" id="GO:0005524">
    <property type="term" value="F:ATP binding"/>
    <property type="evidence" value="ECO:0007669"/>
    <property type="project" value="UniProtKB-KW"/>
</dbReference>
<evidence type="ECO:0000256" key="2">
    <source>
        <dbReference type="ARBA" id="ARBA00012438"/>
    </source>
</evidence>
<dbReference type="Pfam" id="PF07536">
    <property type="entry name" value="HWE_HK"/>
    <property type="match status" value="1"/>
</dbReference>
<sequence length="379" mass="41522">MLPGRSGGFNGFLQRFVLKLAGGVCKGAPFSDVQDVTRKGGRVNTTEPLSGMPFTFEGKAAMMERALGSAGISILCQDARLSIFYAENLPPHFAALFMPGGSDAALFGDAHGRYLTALKHKVLETGIPNNAEVEIDVDGERRTYELKIQRTGERGVHGLLSVMTEVTESRHREKVLKSLLRELSHRSKNLLAIIQGIATQTARNTLSLDSFLLKFRGRLQSLSNSQDLITDSSWRGAYLFELAEKQFAPYWPETAGSMPIYGINAHLTPNAAVHLGLALHELIVNSASFGAISGGAASITLNCREAVINDRKAIEVAWAEVLHDQSEVHEFSDNSFGRTVLERVVPSSVNGKAELNLVPGRIEYRLTIPETEFEIFKRV</sequence>
<feature type="domain" description="Signal transduction histidine kinase HWE region" evidence="8">
    <location>
        <begin position="182"/>
        <end position="264"/>
    </location>
</feature>
<evidence type="ECO:0000313" key="10">
    <source>
        <dbReference type="Proteomes" id="UP000251166"/>
    </source>
</evidence>
<dbReference type="Proteomes" id="UP000251166">
    <property type="component" value="Chromosome"/>
</dbReference>
<gene>
    <name evidence="9" type="ORF">DLJ82_1932</name>
</gene>
<comment type="catalytic activity">
    <reaction evidence="1">
        <text>ATP + protein L-histidine = ADP + protein N-phospho-L-histidine.</text>
        <dbReference type="EC" id="2.7.13.3"/>
    </reaction>
</comment>
<evidence type="ECO:0000313" key="9">
    <source>
        <dbReference type="EMBL" id="AXA39533.1"/>
    </source>
</evidence>
<proteinExistence type="predicted"/>